<proteinExistence type="predicted"/>
<feature type="compositionally biased region" description="Basic residues" evidence="1">
    <location>
        <begin position="7"/>
        <end position="16"/>
    </location>
</feature>
<accession>A0AAW0UAI4</accession>
<evidence type="ECO:0000313" key="3">
    <source>
        <dbReference type="Proteomes" id="UP001487740"/>
    </source>
</evidence>
<dbReference type="Proteomes" id="UP001487740">
    <property type="component" value="Unassembled WGS sequence"/>
</dbReference>
<organism evidence="2 3">
    <name type="scientific">Scylla paramamosain</name>
    <name type="common">Mud crab</name>
    <dbReference type="NCBI Taxonomy" id="85552"/>
    <lineage>
        <taxon>Eukaryota</taxon>
        <taxon>Metazoa</taxon>
        <taxon>Ecdysozoa</taxon>
        <taxon>Arthropoda</taxon>
        <taxon>Crustacea</taxon>
        <taxon>Multicrustacea</taxon>
        <taxon>Malacostraca</taxon>
        <taxon>Eumalacostraca</taxon>
        <taxon>Eucarida</taxon>
        <taxon>Decapoda</taxon>
        <taxon>Pleocyemata</taxon>
        <taxon>Brachyura</taxon>
        <taxon>Eubrachyura</taxon>
        <taxon>Portunoidea</taxon>
        <taxon>Portunidae</taxon>
        <taxon>Portuninae</taxon>
        <taxon>Scylla</taxon>
    </lineage>
</organism>
<keyword evidence="3" id="KW-1185">Reference proteome</keyword>
<gene>
    <name evidence="2" type="ORF">O3P69_005743</name>
</gene>
<evidence type="ECO:0000256" key="1">
    <source>
        <dbReference type="SAM" id="MobiDB-lite"/>
    </source>
</evidence>
<sequence>MDARGKVTNRKTKKRWKEPVKEALSRRGLPNIGRLREAEEFKDRAIWRNILVPVTETSSPISYQVSQYSPAPREWCKVTMHLTRQGRLVSRPYSAAALGLHTCSS</sequence>
<dbReference type="EMBL" id="JARAKH010000017">
    <property type="protein sequence ID" value="KAK8395835.1"/>
    <property type="molecule type" value="Genomic_DNA"/>
</dbReference>
<protein>
    <submittedName>
        <fullName evidence="2">Uncharacterized protein</fullName>
    </submittedName>
</protein>
<feature type="region of interest" description="Disordered" evidence="1">
    <location>
        <begin position="1"/>
        <end position="22"/>
    </location>
</feature>
<dbReference type="AlphaFoldDB" id="A0AAW0UAI4"/>
<evidence type="ECO:0000313" key="2">
    <source>
        <dbReference type="EMBL" id="KAK8395835.1"/>
    </source>
</evidence>
<name>A0AAW0UAI4_SCYPA</name>
<comment type="caution">
    <text evidence="2">The sequence shown here is derived from an EMBL/GenBank/DDBJ whole genome shotgun (WGS) entry which is preliminary data.</text>
</comment>
<reference evidence="2 3" key="1">
    <citation type="submission" date="2023-03" db="EMBL/GenBank/DDBJ databases">
        <title>High-quality genome of Scylla paramamosain provides insights in environmental adaptation.</title>
        <authorList>
            <person name="Zhang L."/>
        </authorList>
    </citation>
    <scope>NUCLEOTIDE SEQUENCE [LARGE SCALE GENOMIC DNA]</scope>
    <source>
        <strain evidence="2">LZ_2023a</strain>
        <tissue evidence="2">Muscle</tissue>
    </source>
</reference>